<evidence type="ECO:0000256" key="1">
    <source>
        <dbReference type="SAM" id="Phobius"/>
    </source>
</evidence>
<name>A0AA39NSC9_9AGAR</name>
<dbReference type="EMBL" id="JAUEPR010000058">
    <property type="protein sequence ID" value="KAK0470810.1"/>
    <property type="molecule type" value="Genomic_DNA"/>
</dbReference>
<comment type="caution">
    <text evidence="3">The sequence shown here is derived from an EMBL/GenBank/DDBJ whole genome shotgun (WGS) entry which is preliminary data.</text>
</comment>
<organism evidence="3 4">
    <name type="scientific">Armillaria novae-zelandiae</name>
    <dbReference type="NCBI Taxonomy" id="153914"/>
    <lineage>
        <taxon>Eukaryota</taxon>
        <taxon>Fungi</taxon>
        <taxon>Dikarya</taxon>
        <taxon>Basidiomycota</taxon>
        <taxon>Agaricomycotina</taxon>
        <taxon>Agaricomycetes</taxon>
        <taxon>Agaricomycetidae</taxon>
        <taxon>Agaricales</taxon>
        <taxon>Marasmiineae</taxon>
        <taxon>Physalacriaceae</taxon>
        <taxon>Armillaria</taxon>
    </lineage>
</organism>
<dbReference type="InterPro" id="IPR045338">
    <property type="entry name" value="DUF6535"/>
</dbReference>
<keyword evidence="1" id="KW-0812">Transmembrane</keyword>
<evidence type="ECO:0000313" key="4">
    <source>
        <dbReference type="Proteomes" id="UP001175227"/>
    </source>
</evidence>
<keyword evidence="4" id="KW-1185">Reference proteome</keyword>
<feature type="transmembrane region" description="Helical" evidence="1">
    <location>
        <begin position="176"/>
        <end position="203"/>
    </location>
</feature>
<feature type="transmembrane region" description="Helical" evidence="1">
    <location>
        <begin position="209"/>
        <end position="234"/>
    </location>
</feature>
<keyword evidence="1" id="KW-1133">Transmembrane helix</keyword>
<protein>
    <recommendedName>
        <fullName evidence="2">DUF6535 domain-containing protein</fullName>
    </recommendedName>
</protein>
<sequence>MFNYEEKYAKIKLTKKQSRMRDYGRHTWRRVRSTMLGCRMVTESRESVDVHLVFSFLGSGVSLRIMNISELTDRLCSGVSIPAVRNGPHSVCHRERPLSRQRPSSLNPYTKFTLATTDVWVNGLWFTSFSLSLATALVTVLVKQWLHHYLALQTGTPREQSHVQQFRYGGFRKWHVLVIIGLLPVLMHLALGIVFVGLTVFLVPLRPGLSWVIGVGTVAAHTTYLMTVSVPILYPQCPYHTPLSDLVYFPYRYFPKHVCALFVKEVQWPSLSHDEPGAKISSWDELERGMVQETLSAEALRWLFSSPSNSTVHGIVI</sequence>
<feature type="transmembrane region" description="Helical" evidence="1">
    <location>
        <begin position="119"/>
        <end position="142"/>
    </location>
</feature>
<keyword evidence="1" id="KW-0472">Membrane</keyword>
<accession>A0AA39NSC9</accession>
<reference evidence="3" key="1">
    <citation type="submission" date="2023-06" db="EMBL/GenBank/DDBJ databases">
        <authorList>
            <consortium name="Lawrence Berkeley National Laboratory"/>
            <person name="Ahrendt S."/>
            <person name="Sahu N."/>
            <person name="Indic B."/>
            <person name="Wong-Bajracharya J."/>
            <person name="Merenyi Z."/>
            <person name="Ke H.-M."/>
            <person name="Monk M."/>
            <person name="Kocsube S."/>
            <person name="Drula E."/>
            <person name="Lipzen A."/>
            <person name="Balint B."/>
            <person name="Henrissat B."/>
            <person name="Andreopoulos B."/>
            <person name="Martin F.M."/>
            <person name="Harder C.B."/>
            <person name="Rigling D."/>
            <person name="Ford K.L."/>
            <person name="Foster G.D."/>
            <person name="Pangilinan J."/>
            <person name="Papanicolaou A."/>
            <person name="Barry K."/>
            <person name="LaButti K."/>
            <person name="Viragh M."/>
            <person name="Koriabine M."/>
            <person name="Yan M."/>
            <person name="Riley R."/>
            <person name="Champramary S."/>
            <person name="Plett K.L."/>
            <person name="Tsai I.J."/>
            <person name="Slot J."/>
            <person name="Sipos G."/>
            <person name="Plett J."/>
            <person name="Nagy L.G."/>
            <person name="Grigoriev I.V."/>
        </authorList>
    </citation>
    <scope>NUCLEOTIDE SEQUENCE</scope>
    <source>
        <strain evidence="3">ICMP 16352</strain>
    </source>
</reference>
<evidence type="ECO:0000259" key="2">
    <source>
        <dbReference type="Pfam" id="PF20153"/>
    </source>
</evidence>
<dbReference type="Pfam" id="PF20153">
    <property type="entry name" value="DUF6535"/>
    <property type="match status" value="1"/>
</dbReference>
<gene>
    <name evidence="3" type="ORF">IW261DRAFT_921597</name>
</gene>
<dbReference type="Proteomes" id="UP001175227">
    <property type="component" value="Unassembled WGS sequence"/>
</dbReference>
<proteinExistence type="predicted"/>
<dbReference type="AlphaFoldDB" id="A0AA39NSC9"/>
<feature type="domain" description="DUF6535" evidence="2">
    <location>
        <begin position="39"/>
        <end position="203"/>
    </location>
</feature>
<evidence type="ECO:0000313" key="3">
    <source>
        <dbReference type="EMBL" id="KAK0470810.1"/>
    </source>
</evidence>